<gene>
    <name evidence="3" type="ORF">K040078D81_41860</name>
</gene>
<protein>
    <recommendedName>
        <fullName evidence="2">Lantibiotic immunity protein Spa1 C-terminal domain-containing protein</fullName>
    </recommendedName>
</protein>
<dbReference type="Proteomes" id="UP001600943">
    <property type="component" value="Unassembled WGS sequence"/>
</dbReference>
<evidence type="ECO:0000259" key="2">
    <source>
        <dbReference type="Pfam" id="PF18218"/>
    </source>
</evidence>
<dbReference type="Pfam" id="PF18218">
    <property type="entry name" value="Spa1_C"/>
    <property type="match status" value="2"/>
</dbReference>
<proteinExistence type="predicted"/>
<accession>A0ABQ0BF38</accession>
<evidence type="ECO:0000313" key="4">
    <source>
        <dbReference type="Proteomes" id="UP001600943"/>
    </source>
</evidence>
<evidence type="ECO:0000313" key="3">
    <source>
        <dbReference type="EMBL" id="GAA6410069.1"/>
    </source>
</evidence>
<feature type="domain" description="Lantibiotic immunity protein Spa1 C-terminal" evidence="2">
    <location>
        <begin position="43"/>
        <end position="143"/>
    </location>
</feature>
<feature type="chain" id="PRO_5046416334" description="Lantibiotic immunity protein Spa1 C-terminal domain-containing protein" evidence="1">
    <location>
        <begin position="24"/>
        <end position="272"/>
    </location>
</feature>
<dbReference type="Gene3D" id="2.170.150.60">
    <property type="match status" value="2"/>
</dbReference>
<sequence length="272" mass="30276">MMNKCGKMMMALLVAFAVCFSLAGCSLQDKIKEYSSNKEQCYLDAENVTQFSYKGNDYIILEDSVSNGGLGEWVGYIRQLTAIDEAGKVLIQENVESATFHTLADLAEKAPEAVYIIPFLNVYAAPNADTYLIVDVNGEYHKAITHEKLKDTDIVFDFKETKQSINGSFEVNPANATQLLCGGTVYQVTSDVVSNDKLGGYIDILAESITFDTETKIPLSKEDLNKIDWNGENAGQGREQWFYTDVYEIYGTDTTEAVAVKVNNIYHIAKRQ</sequence>
<evidence type="ECO:0000256" key="1">
    <source>
        <dbReference type="SAM" id="SignalP"/>
    </source>
</evidence>
<name>A0ABQ0BF38_9FIRM</name>
<feature type="domain" description="Lantibiotic immunity protein Spa1 C-terminal" evidence="2">
    <location>
        <begin position="171"/>
        <end position="269"/>
    </location>
</feature>
<comment type="caution">
    <text evidence="3">The sequence shown here is derived from an EMBL/GenBank/DDBJ whole genome shotgun (WGS) entry which is preliminary data.</text>
</comment>
<keyword evidence="1" id="KW-0732">Signal</keyword>
<feature type="signal peptide" evidence="1">
    <location>
        <begin position="1"/>
        <end position="23"/>
    </location>
</feature>
<dbReference type="PROSITE" id="PS51257">
    <property type="entry name" value="PROKAR_LIPOPROTEIN"/>
    <property type="match status" value="1"/>
</dbReference>
<organism evidence="3 4">
    <name type="scientific">Blautia hominis</name>
    <dbReference type="NCBI Taxonomy" id="2025493"/>
    <lineage>
        <taxon>Bacteria</taxon>
        <taxon>Bacillati</taxon>
        <taxon>Bacillota</taxon>
        <taxon>Clostridia</taxon>
        <taxon>Lachnospirales</taxon>
        <taxon>Lachnospiraceae</taxon>
        <taxon>Blautia</taxon>
    </lineage>
</organism>
<dbReference type="InterPro" id="IPR040876">
    <property type="entry name" value="Spa1_C"/>
</dbReference>
<dbReference type="RefSeq" id="WP_390408224.1">
    <property type="nucleotide sequence ID" value="NZ_BAABYW010000001.1"/>
</dbReference>
<reference evidence="3 4" key="1">
    <citation type="submission" date="2024-04" db="EMBL/GenBank/DDBJ databases">
        <title>Defined microbial consortia suppress multidrug-resistant proinflammatory Enterobacteriaceae via ecological control.</title>
        <authorList>
            <person name="Furuichi M."/>
            <person name="Kawaguchi T."/>
            <person name="Pust M."/>
            <person name="Yasuma K."/>
            <person name="Plichta D."/>
            <person name="Hasegawa N."/>
            <person name="Ohya T."/>
            <person name="Bhattarai S."/>
            <person name="Sasajima S."/>
            <person name="Aoto Y."/>
            <person name="Tuganbaev T."/>
            <person name="Yaginuma M."/>
            <person name="Ueda M."/>
            <person name="Okahashi N."/>
            <person name="Amafuji K."/>
            <person name="Kiridooshi Y."/>
            <person name="Sugita K."/>
            <person name="Strazar M."/>
            <person name="Skelly A."/>
            <person name="Suda W."/>
            <person name="Hattori M."/>
            <person name="Nakamoto N."/>
            <person name="Caballero S."/>
            <person name="Norman J."/>
            <person name="Olle B."/>
            <person name="Tanoue T."/>
            <person name="Arita M."/>
            <person name="Bucci V."/>
            <person name="Atarashi K."/>
            <person name="Xavier R."/>
            <person name="Honda K."/>
        </authorList>
    </citation>
    <scope>NUCLEOTIDE SEQUENCE [LARGE SCALE GENOMIC DNA]</scope>
    <source>
        <strain evidence="4">k04-0078-D8-1</strain>
    </source>
</reference>
<keyword evidence="4" id="KW-1185">Reference proteome</keyword>
<dbReference type="EMBL" id="BAABYW010000001">
    <property type="protein sequence ID" value="GAA6410069.1"/>
    <property type="molecule type" value="Genomic_DNA"/>
</dbReference>
<dbReference type="NCBIfam" id="NF033433">
    <property type="entry name" value="NisI_immun_dup"/>
    <property type="match status" value="2"/>
</dbReference>